<dbReference type="AlphaFoldDB" id="A0A9P9IYD0"/>
<dbReference type="SUPFAM" id="SSF89000">
    <property type="entry name" value="post-HMGL domain-like"/>
    <property type="match status" value="1"/>
</dbReference>
<dbReference type="GO" id="GO:0009098">
    <property type="term" value="P:L-leucine biosynthetic process"/>
    <property type="evidence" value="ECO:0007669"/>
    <property type="project" value="InterPro"/>
</dbReference>
<feature type="domain" description="2-isopropylmalate synthase LeuA allosteric (dimerisation)" evidence="2">
    <location>
        <begin position="89"/>
        <end position="232"/>
    </location>
</feature>
<keyword evidence="1" id="KW-0808">Transferase</keyword>
<dbReference type="OrthoDB" id="418791at2759"/>
<dbReference type="InterPro" id="IPR036230">
    <property type="entry name" value="LeuA_allosteric_dom_sf"/>
</dbReference>
<dbReference type="PANTHER" id="PTHR46911:SF1">
    <property type="entry name" value="2-ISOPROPYLMALATE SYNTHASE"/>
    <property type="match status" value="1"/>
</dbReference>
<dbReference type="EMBL" id="JAGMUU010000016">
    <property type="protein sequence ID" value="KAH7136741.1"/>
    <property type="molecule type" value="Genomic_DNA"/>
</dbReference>
<name>A0A9P9IYD0_9HYPO</name>
<evidence type="ECO:0000259" key="2">
    <source>
        <dbReference type="SMART" id="SM00917"/>
    </source>
</evidence>
<keyword evidence="4" id="KW-1185">Reference proteome</keyword>
<dbReference type="InterPro" id="IPR013709">
    <property type="entry name" value="2-isopropylmalate_synth_dimer"/>
</dbReference>
<dbReference type="GO" id="GO:0003852">
    <property type="term" value="F:2-isopropylmalate synthase activity"/>
    <property type="evidence" value="ECO:0007669"/>
    <property type="project" value="InterPro"/>
</dbReference>
<dbReference type="Pfam" id="PF08502">
    <property type="entry name" value="LeuA_dimer"/>
    <property type="match status" value="1"/>
</dbReference>
<evidence type="ECO:0000313" key="3">
    <source>
        <dbReference type="EMBL" id="KAH7136741.1"/>
    </source>
</evidence>
<dbReference type="SUPFAM" id="SSF110921">
    <property type="entry name" value="2-isopropylmalate synthase LeuA, allosteric (dimerisation) domain"/>
    <property type="match status" value="1"/>
</dbReference>
<evidence type="ECO:0000256" key="1">
    <source>
        <dbReference type="ARBA" id="ARBA00022679"/>
    </source>
</evidence>
<dbReference type="PANTHER" id="PTHR46911">
    <property type="match status" value="1"/>
</dbReference>
<dbReference type="SMART" id="SM00917">
    <property type="entry name" value="LeuA_dimer"/>
    <property type="match status" value="1"/>
</dbReference>
<reference evidence="3" key="1">
    <citation type="journal article" date="2021" name="Nat. Commun.">
        <title>Genetic determinants of endophytism in the Arabidopsis root mycobiome.</title>
        <authorList>
            <person name="Mesny F."/>
            <person name="Miyauchi S."/>
            <person name="Thiergart T."/>
            <person name="Pickel B."/>
            <person name="Atanasova L."/>
            <person name="Karlsson M."/>
            <person name="Huettel B."/>
            <person name="Barry K.W."/>
            <person name="Haridas S."/>
            <person name="Chen C."/>
            <person name="Bauer D."/>
            <person name="Andreopoulos W."/>
            <person name="Pangilinan J."/>
            <person name="LaButti K."/>
            <person name="Riley R."/>
            <person name="Lipzen A."/>
            <person name="Clum A."/>
            <person name="Drula E."/>
            <person name="Henrissat B."/>
            <person name="Kohler A."/>
            <person name="Grigoriev I.V."/>
            <person name="Martin F.M."/>
            <person name="Hacquard S."/>
        </authorList>
    </citation>
    <scope>NUCLEOTIDE SEQUENCE</scope>
    <source>
        <strain evidence="3">MPI-CAGE-AT-0021</strain>
    </source>
</reference>
<sequence length="233" mass="26141">MTKPNHWPKPPIPFTQANQNLLSHSGINGEFDDDVSPFKRIVQQSWNIDESYEMISALIKQELGLDLPSGLRDEFGRVVVAETFARRGNLSDLEIPDLFEQRYSLREAPLFELKDYMINVERGPFQNFIILKRSFEGIVSVAGTEHNLVGRGNGPISSLANALKGLGLYIQVRNYEEHAIGEGKDVKAAAFLEVAEESQPREKFRSVWGVAIHEDVVQSSLLALLSAASQLYR</sequence>
<evidence type="ECO:0000313" key="4">
    <source>
        <dbReference type="Proteomes" id="UP000717696"/>
    </source>
</evidence>
<accession>A0A9P9IYD0</accession>
<gene>
    <name evidence="3" type="ORF">B0J13DRAFT_80514</name>
</gene>
<protein>
    <submittedName>
        <fullName evidence="3">2-isopropylmalate synthase LeuA, allosteric domain-containing protein</fullName>
    </submittedName>
</protein>
<comment type="caution">
    <text evidence="3">The sequence shown here is derived from an EMBL/GenBank/DDBJ whole genome shotgun (WGS) entry which is preliminary data.</text>
</comment>
<proteinExistence type="predicted"/>
<dbReference type="Gene3D" id="3.30.160.270">
    <property type="match status" value="1"/>
</dbReference>
<organism evidence="3 4">
    <name type="scientific">Dactylonectria estremocensis</name>
    <dbReference type="NCBI Taxonomy" id="1079267"/>
    <lineage>
        <taxon>Eukaryota</taxon>
        <taxon>Fungi</taxon>
        <taxon>Dikarya</taxon>
        <taxon>Ascomycota</taxon>
        <taxon>Pezizomycotina</taxon>
        <taxon>Sordariomycetes</taxon>
        <taxon>Hypocreomycetidae</taxon>
        <taxon>Hypocreales</taxon>
        <taxon>Nectriaceae</taxon>
        <taxon>Dactylonectria</taxon>
    </lineage>
</organism>
<dbReference type="GO" id="GO:0005739">
    <property type="term" value="C:mitochondrion"/>
    <property type="evidence" value="ECO:0007669"/>
    <property type="project" value="TreeGrafter"/>
</dbReference>
<dbReference type="Proteomes" id="UP000717696">
    <property type="component" value="Unassembled WGS sequence"/>
</dbReference>